<dbReference type="AlphaFoldDB" id="A0A1G9XZ95"/>
<evidence type="ECO:0000256" key="6">
    <source>
        <dbReference type="ARBA" id="ARBA00023014"/>
    </source>
</evidence>
<gene>
    <name evidence="9" type="ORF">SAMN05216259_102345</name>
</gene>
<dbReference type="SUPFAM" id="SSF55124">
    <property type="entry name" value="Nitrite/Sulfite reductase N-terminal domain-like"/>
    <property type="match status" value="2"/>
</dbReference>
<dbReference type="Pfam" id="PF03460">
    <property type="entry name" value="NIR_SIR_ferr"/>
    <property type="match status" value="2"/>
</dbReference>
<accession>A0A1G9XZ95</accession>
<dbReference type="SUPFAM" id="SSF56014">
    <property type="entry name" value="Nitrite and sulphite reductase 4Fe-4S domain-like"/>
    <property type="match status" value="1"/>
</dbReference>
<dbReference type="GO" id="GO:0051539">
    <property type="term" value="F:4 iron, 4 sulfur cluster binding"/>
    <property type="evidence" value="ECO:0007669"/>
    <property type="project" value="UniProtKB-KW"/>
</dbReference>
<keyword evidence="6" id="KW-0411">Iron-sulfur</keyword>
<dbReference type="GO" id="GO:0046872">
    <property type="term" value="F:metal ion binding"/>
    <property type="evidence" value="ECO:0007669"/>
    <property type="project" value="UniProtKB-KW"/>
</dbReference>
<dbReference type="InterPro" id="IPR045854">
    <property type="entry name" value="NO2/SO3_Rdtase_4Fe4S_sf"/>
</dbReference>
<feature type="domain" description="Nitrite/Sulfite reductase ferredoxin-like" evidence="8">
    <location>
        <begin position="36"/>
        <end position="94"/>
    </location>
</feature>
<organism evidence="9 10">
    <name type="scientific">Actinacidiphila guanduensis</name>
    <dbReference type="NCBI Taxonomy" id="310781"/>
    <lineage>
        <taxon>Bacteria</taxon>
        <taxon>Bacillati</taxon>
        <taxon>Actinomycetota</taxon>
        <taxon>Actinomycetes</taxon>
        <taxon>Kitasatosporales</taxon>
        <taxon>Streptomycetaceae</taxon>
        <taxon>Actinacidiphila</taxon>
    </lineage>
</organism>
<reference evidence="9 10" key="1">
    <citation type="submission" date="2016-10" db="EMBL/GenBank/DDBJ databases">
        <authorList>
            <person name="de Groot N.N."/>
        </authorList>
    </citation>
    <scope>NUCLEOTIDE SEQUENCE [LARGE SCALE GENOMIC DNA]</scope>
    <source>
        <strain evidence="9 10">CGMCC 4.2022</strain>
    </source>
</reference>
<proteinExistence type="predicted"/>
<evidence type="ECO:0000256" key="1">
    <source>
        <dbReference type="ARBA" id="ARBA00022485"/>
    </source>
</evidence>
<dbReference type="Gene3D" id="3.90.480.10">
    <property type="entry name" value="Sulfite Reductase Hemoprotein,Domain 2"/>
    <property type="match status" value="2"/>
</dbReference>
<dbReference type="GO" id="GO:0016491">
    <property type="term" value="F:oxidoreductase activity"/>
    <property type="evidence" value="ECO:0007669"/>
    <property type="project" value="UniProtKB-KW"/>
</dbReference>
<evidence type="ECO:0000259" key="8">
    <source>
        <dbReference type="Pfam" id="PF03460"/>
    </source>
</evidence>
<keyword evidence="1" id="KW-0004">4Fe-4S</keyword>
<evidence type="ECO:0000256" key="4">
    <source>
        <dbReference type="ARBA" id="ARBA00023002"/>
    </source>
</evidence>
<evidence type="ECO:0000313" key="9">
    <source>
        <dbReference type="EMBL" id="SDN02108.1"/>
    </source>
</evidence>
<sequence length="441" mass="44835">MLGCMVKEQVVGPPHPPEGDACPGALRLHAADDGALARVRVPGGFVGAAQAAALGAAAQALGDGELHLTSRGNVQLRGLAPTCAAELERRLAAADLLPSRTHERVRNVVASPLTGLDGNGYADVRPWLRELDTLLCASKEAAALSGRFLFALDDGRGDVAALAPDITLRAIPDGGALLVLGRRAPLRISAAQAAPAALLAAETFLRAAAPTAAWRVKDLPDAGAALSTDLAHRLNAPTTEPPSQTAPPPPPGPIPTGPTTALCVLAPLGRLTPAQWHALTSLAERTPARELRLTPWRGVIVPSVPADRARAELAALAATGLATAADSPWLGVTACTGRPGCAKSHADVRADARATLPVAPAAPVTRAAPAGPATALLPVHWSGCARGCGRPRGGERVDVVAEPGGYRVDLVRQGRVHGSVRSGGPELAATVAAARRGALNG</sequence>
<dbReference type="InterPro" id="IPR012798">
    <property type="entry name" value="Cbl_synth_CobG-like"/>
</dbReference>
<dbReference type="EMBL" id="FNIE01000002">
    <property type="protein sequence ID" value="SDN02108.1"/>
    <property type="molecule type" value="Genomic_DNA"/>
</dbReference>
<evidence type="ECO:0000256" key="5">
    <source>
        <dbReference type="ARBA" id="ARBA00023004"/>
    </source>
</evidence>
<keyword evidence="3" id="KW-0479">Metal-binding</keyword>
<keyword evidence="2" id="KW-0349">Heme</keyword>
<dbReference type="InterPro" id="IPR005117">
    <property type="entry name" value="NiRdtase/SiRdtase_haem-b_fer"/>
</dbReference>
<dbReference type="NCBIfam" id="TIGR02435">
    <property type="entry name" value="CobG"/>
    <property type="match status" value="1"/>
</dbReference>
<dbReference type="Gene3D" id="3.30.413.10">
    <property type="entry name" value="Sulfite Reductase Hemoprotein, domain 1"/>
    <property type="match status" value="1"/>
</dbReference>
<dbReference type="PANTHER" id="PTHR32439:SF9">
    <property type="entry name" value="BLR3264 PROTEIN"/>
    <property type="match status" value="1"/>
</dbReference>
<keyword evidence="5" id="KW-0408">Iron</keyword>
<keyword evidence="4" id="KW-0560">Oxidoreductase</keyword>
<evidence type="ECO:0000256" key="3">
    <source>
        <dbReference type="ARBA" id="ARBA00022723"/>
    </source>
</evidence>
<feature type="region of interest" description="Disordered" evidence="7">
    <location>
        <begin position="234"/>
        <end position="259"/>
    </location>
</feature>
<dbReference type="OrthoDB" id="105450at2"/>
<keyword evidence="10" id="KW-1185">Reference proteome</keyword>
<feature type="domain" description="Nitrite/Sulfite reductase ferredoxin-like" evidence="8">
    <location>
        <begin position="256"/>
        <end position="318"/>
    </location>
</feature>
<protein>
    <submittedName>
        <fullName evidence="9">Precorrin-3B synthase</fullName>
    </submittedName>
</protein>
<dbReference type="PANTHER" id="PTHR32439">
    <property type="entry name" value="FERREDOXIN--NITRITE REDUCTASE, CHLOROPLASTIC"/>
    <property type="match status" value="1"/>
</dbReference>
<evidence type="ECO:0000256" key="2">
    <source>
        <dbReference type="ARBA" id="ARBA00022617"/>
    </source>
</evidence>
<dbReference type="InterPro" id="IPR051329">
    <property type="entry name" value="NIR_SIR_4Fe-4S"/>
</dbReference>
<evidence type="ECO:0000313" key="10">
    <source>
        <dbReference type="Proteomes" id="UP000199341"/>
    </source>
</evidence>
<dbReference type="STRING" id="310781.SAMN05216259_102345"/>
<feature type="compositionally biased region" description="Pro residues" evidence="7">
    <location>
        <begin position="244"/>
        <end position="256"/>
    </location>
</feature>
<dbReference type="Proteomes" id="UP000199341">
    <property type="component" value="Unassembled WGS sequence"/>
</dbReference>
<name>A0A1G9XZ95_9ACTN</name>
<evidence type="ECO:0000256" key="7">
    <source>
        <dbReference type="SAM" id="MobiDB-lite"/>
    </source>
</evidence>
<dbReference type="InterPro" id="IPR036136">
    <property type="entry name" value="Nit/Sulf_reduc_fer-like_dom_sf"/>
</dbReference>